<keyword evidence="4" id="KW-0614">Plasmid</keyword>
<dbReference type="GO" id="GO:0016747">
    <property type="term" value="F:acyltransferase activity, transferring groups other than amino-acyl groups"/>
    <property type="evidence" value="ECO:0007669"/>
    <property type="project" value="InterPro"/>
</dbReference>
<proteinExistence type="predicted"/>
<protein>
    <submittedName>
        <fullName evidence="4">GNAT family N-acetyltransferase</fullName>
    </submittedName>
</protein>
<name>A0AAF1K8C4_9HYPH</name>
<feature type="domain" description="N-acetyltransferase" evidence="3">
    <location>
        <begin position="5"/>
        <end position="152"/>
    </location>
</feature>
<dbReference type="PANTHER" id="PTHR43877">
    <property type="entry name" value="AMINOALKYLPHOSPHONATE N-ACETYLTRANSFERASE-RELATED-RELATED"/>
    <property type="match status" value="1"/>
</dbReference>
<reference evidence="4 5" key="1">
    <citation type="journal article" date="2018" name="Sci. Rep.">
        <title>Rhizobium tumorigenes sp. nov., a novel plant tumorigenic bacterium isolated from cane gall tumors on thornless blackberry.</title>
        <authorList>
            <person name="Kuzmanovi N."/>
            <person name="Smalla K."/>
            <person name="Gronow S."/>
            <person name="PuBawska J."/>
        </authorList>
    </citation>
    <scope>NUCLEOTIDE SEQUENCE [LARGE SCALE GENOMIC DNA]</scope>
    <source>
        <strain evidence="4 5">1078</strain>
    </source>
</reference>
<keyword evidence="2" id="KW-0012">Acyltransferase</keyword>
<dbReference type="KEGG" id="rtu:PR017_18960"/>
<keyword evidence="1" id="KW-0808">Transferase</keyword>
<dbReference type="Gene3D" id="3.40.630.30">
    <property type="match status" value="1"/>
</dbReference>
<gene>
    <name evidence="4" type="ORF">PR017_18960</name>
</gene>
<dbReference type="RefSeq" id="WP_111222316.1">
    <property type="nucleotide sequence ID" value="NZ_CP117256.1"/>
</dbReference>
<dbReference type="InterPro" id="IPR016181">
    <property type="entry name" value="Acyl_CoA_acyltransferase"/>
</dbReference>
<organism evidence="4 5">
    <name type="scientific">Rhizobium tumorigenes</name>
    <dbReference type="NCBI Taxonomy" id="2041385"/>
    <lineage>
        <taxon>Bacteria</taxon>
        <taxon>Pseudomonadati</taxon>
        <taxon>Pseudomonadota</taxon>
        <taxon>Alphaproteobacteria</taxon>
        <taxon>Hyphomicrobiales</taxon>
        <taxon>Rhizobiaceae</taxon>
        <taxon>Rhizobium/Agrobacterium group</taxon>
        <taxon>Rhizobium</taxon>
    </lineage>
</organism>
<dbReference type="InterPro" id="IPR000182">
    <property type="entry name" value="GNAT_dom"/>
</dbReference>
<dbReference type="InterPro" id="IPR050832">
    <property type="entry name" value="Bact_Acetyltransf"/>
</dbReference>
<dbReference type="Pfam" id="PF13673">
    <property type="entry name" value="Acetyltransf_10"/>
    <property type="match status" value="1"/>
</dbReference>
<evidence type="ECO:0000313" key="5">
    <source>
        <dbReference type="Proteomes" id="UP000249499"/>
    </source>
</evidence>
<evidence type="ECO:0000256" key="2">
    <source>
        <dbReference type="ARBA" id="ARBA00023315"/>
    </source>
</evidence>
<dbReference type="SUPFAM" id="SSF55729">
    <property type="entry name" value="Acyl-CoA N-acyltransferases (Nat)"/>
    <property type="match status" value="1"/>
</dbReference>
<reference evidence="5" key="2">
    <citation type="journal article" date="2023" name="MicrobiologyOpen">
        <title>Genomics of the tumorigenes clade of the family Rhizobiaceae and description of Rhizobium rhododendri sp. nov.</title>
        <authorList>
            <person name="Kuzmanovic N."/>
            <person name="diCenzo G.C."/>
            <person name="Bunk B."/>
            <person name="Sproeer C."/>
            <person name="Fruehling A."/>
            <person name="Neumann-Schaal M."/>
            <person name="Overmann J."/>
            <person name="Smalla K."/>
        </authorList>
    </citation>
    <scope>NUCLEOTIDE SEQUENCE [LARGE SCALE GENOMIC DNA]</scope>
    <source>
        <strain evidence="5">1078</strain>
        <plasmid evidence="5">pRt1078</plasmid>
    </source>
</reference>
<dbReference type="AlphaFoldDB" id="A0AAF1K8C4"/>
<dbReference type="PROSITE" id="PS51186">
    <property type="entry name" value="GNAT"/>
    <property type="match status" value="1"/>
</dbReference>
<accession>A0AAF1K8C4</accession>
<keyword evidence="5" id="KW-1185">Reference proteome</keyword>
<dbReference type="EMBL" id="CP117256">
    <property type="protein sequence ID" value="WFR97972.1"/>
    <property type="molecule type" value="Genomic_DNA"/>
</dbReference>
<evidence type="ECO:0000256" key="1">
    <source>
        <dbReference type="ARBA" id="ARBA00022679"/>
    </source>
</evidence>
<sequence>MTEPIEIQLALGSDAVAISELVQDTIRISNSADYPAGVIETVVGNFSPEAVLNFMASRVIWVARRNGETVGTASLDGDMVRTVFVSPTVQGHGVGRRLMARVETAAVKIGVKVLHVPASLTARSFYARLGYHEVREVLHGEERTFVREKQIA</sequence>
<dbReference type="CDD" id="cd04301">
    <property type="entry name" value="NAT_SF"/>
    <property type="match status" value="1"/>
</dbReference>
<dbReference type="PANTHER" id="PTHR43877:SF1">
    <property type="entry name" value="ACETYLTRANSFERASE"/>
    <property type="match status" value="1"/>
</dbReference>
<evidence type="ECO:0000259" key="3">
    <source>
        <dbReference type="PROSITE" id="PS51186"/>
    </source>
</evidence>
<geneLocation type="plasmid" evidence="4 5">
    <name>pRt1078</name>
</geneLocation>
<evidence type="ECO:0000313" key="4">
    <source>
        <dbReference type="EMBL" id="WFR97972.1"/>
    </source>
</evidence>
<dbReference type="Proteomes" id="UP000249499">
    <property type="component" value="Plasmid pRt1078"/>
</dbReference>